<dbReference type="Pfam" id="PF02561">
    <property type="entry name" value="FliS"/>
    <property type="match status" value="1"/>
</dbReference>
<evidence type="ECO:0000256" key="2">
    <source>
        <dbReference type="ARBA" id="ARBA00008787"/>
    </source>
</evidence>
<name>A0A6F8PTR5_9GAMM</name>
<keyword evidence="7" id="KW-0966">Cell projection</keyword>
<dbReference type="EMBL" id="AP021889">
    <property type="protein sequence ID" value="BBP45532.1"/>
    <property type="molecule type" value="Genomic_DNA"/>
</dbReference>
<evidence type="ECO:0000256" key="1">
    <source>
        <dbReference type="ARBA" id="ARBA00004514"/>
    </source>
</evidence>
<dbReference type="NCBIfam" id="TIGR00208">
    <property type="entry name" value="fliS"/>
    <property type="match status" value="1"/>
</dbReference>
<dbReference type="KEGG" id="tse:THMIRHAS_09050"/>
<comment type="similarity">
    <text evidence="2 6">Belongs to the FliS family.</text>
</comment>
<dbReference type="PIRSF" id="PIRSF039090">
    <property type="entry name" value="Flis"/>
    <property type="match status" value="1"/>
</dbReference>
<dbReference type="InterPro" id="IPR003713">
    <property type="entry name" value="FliS"/>
</dbReference>
<dbReference type="PANTHER" id="PTHR34773">
    <property type="entry name" value="FLAGELLAR SECRETION CHAPERONE FLIS"/>
    <property type="match status" value="1"/>
</dbReference>
<dbReference type="GO" id="GO:0044780">
    <property type="term" value="P:bacterial-type flagellum assembly"/>
    <property type="evidence" value="ECO:0007669"/>
    <property type="project" value="InterPro"/>
</dbReference>
<dbReference type="Gene3D" id="1.20.120.340">
    <property type="entry name" value="Flagellar protein FliS"/>
    <property type="match status" value="1"/>
</dbReference>
<keyword evidence="7" id="KW-0282">Flagellum</keyword>
<evidence type="ECO:0000313" key="7">
    <source>
        <dbReference type="EMBL" id="BBP45532.1"/>
    </source>
</evidence>
<dbReference type="InterPro" id="IPR036584">
    <property type="entry name" value="FliS_sf"/>
</dbReference>
<evidence type="ECO:0000256" key="4">
    <source>
        <dbReference type="ARBA" id="ARBA00022795"/>
    </source>
</evidence>
<comment type="subcellular location">
    <subcellularLocation>
        <location evidence="1 6">Cytoplasm</location>
        <location evidence="1 6">Cytosol</location>
    </subcellularLocation>
</comment>
<keyword evidence="4 6" id="KW-1005">Bacterial flagellum biogenesis</keyword>
<keyword evidence="3 6" id="KW-0963">Cytoplasm</keyword>
<dbReference type="SUPFAM" id="SSF101116">
    <property type="entry name" value="Flagellar export chaperone FliS"/>
    <property type="match status" value="1"/>
</dbReference>
<dbReference type="AlphaFoldDB" id="A0A6F8PTR5"/>
<organism evidence="7 8">
    <name type="scientific">Thiosulfatimonas sediminis</name>
    <dbReference type="NCBI Taxonomy" id="2675054"/>
    <lineage>
        <taxon>Bacteria</taxon>
        <taxon>Pseudomonadati</taxon>
        <taxon>Pseudomonadota</taxon>
        <taxon>Gammaproteobacteria</taxon>
        <taxon>Thiotrichales</taxon>
        <taxon>Piscirickettsiaceae</taxon>
        <taxon>Thiosulfatimonas</taxon>
    </lineage>
</organism>
<dbReference type="GO" id="GO:0005829">
    <property type="term" value="C:cytosol"/>
    <property type="evidence" value="ECO:0007669"/>
    <property type="project" value="UniProtKB-SubCell"/>
</dbReference>
<accession>A0A6F8PTR5</accession>
<proteinExistence type="inferred from homology"/>
<keyword evidence="5" id="KW-0143">Chaperone</keyword>
<sequence>MSYAMQNRLAQHYANTAVETAVSEATPHKLVEMLYIGAIKNLKLTKVFIEQRQYEKKSEFSGKGMSILLALKAGVDVQQGGEVAENLYALYDYCHRTVFRSVVRNDLAGIDEVIEHLEGLKDAWQQMPEELKRASKEQISRVK</sequence>
<evidence type="ECO:0000256" key="6">
    <source>
        <dbReference type="PIRNR" id="PIRNR039090"/>
    </source>
</evidence>
<gene>
    <name evidence="7" type="primary">fliS</name>
    <name evidence="7" type="ORF">THMIRHAS_09050</name>
</gene>
<evidence type="ECO:0000256" key="3">
    <source>
        <dbReference type="ARBA" id="ARBA00022490"/>
    </source>
</evidence>
<dbReference type="RefSeq" id="WP_173271330.1">
    <property type="nucleotide sequence ID" value="NZ_AP021889.1"/>
</dbReference>
<keyword evidence="8" id="KW-1185">Reference proteome</keyword>
<dbReference type="Proteomes" id="UP000501726">
    <property type="component" value="Chromosome"/>
</dbReference>
<evidence type="ECO:0000256" key="5">
    <source>
        <dbReference type="ARBA" id="ARBA00023186"/>
    </source>
</evidence>
<keyword evidence="7" id="KW-0969">Cilium</keyword>
<reference evidence="8" key="1">
    <citation type="submission" date="2019-11" db="EMBL/GenBank/DDBJ databases">
        <title>Isolation and characterization of two novel species in the genus Thiomicrorhabdus.</title>
        <authorList>
            <person name="Mochizuki J."/>
            <person name="Kojima H."/>
            <person name="Fukui M."/>
        </authorList>
    </citation>
    <scope>NUCLEOTIDE SEQUENCE [LARGE SCALE GENOMIC DNA]</scope>
    <source>
        <strain evidence="8">aks77</strain>
    </source>
</reference>
<dbReference type="PANTHER" id="PTHR34773:SF1">
    <property type="entry name" value="FLAGELLAR SECRETION CHAPERONE FLIS"/>
    <property type="match status" value="1"/>
</dbReference>
<dbReference type="GO" id="GO:0071973">
    <property type="term" value="P:bacterial-type flagellum-dependent cell motility"/>
    <property type="evidence" value="ECO:0007669"/>
    <property type="project" value="TreeGrafter"/>
</dbReference>
<protein>
    <recommendedName>
        <fullName evidence="6">Flagellar secretion chaperone FliS</fullName>
    </recommendedName>
</protein>
<evidence type="ECO:0000313" key="8">
    <source>
        <dbReference type="Proteomes" id="UP000501726"/>
    </source>
</evidence>
<dbReference type="CDD" id="cd16098">
    <property type="entry name" value="FliS"/>
    <property type="match status" value="1"/>
</dbReference>